<organism evidence="1 2">
    <name type="scientific">Agrobacterium rubi TR3 = NBRC 13261</name>
    <dbReference type="NCBI Taxonomy" id="1368415"/>
    <lineage>
        <taxon>Bacteria</taxon>
        <taxon>Pseudomonadati</taxon>
        <taxon>Pseudomonadota</taxon>
        <taxon>Alphaproteobacteria</taxon>
        <taxon>Hyphomicrobiales</taxon>
        <taxon>Rhizobiaceae</taxon>
        <taxon>Rhizobium/Agrobacterium group</taxon>
        <taxon>Agrobacterium</taxon>
    </lineage>
</organism>
<dbReference type="eggNOG" id="ENOG502ZBNP">
    <property type="taxonomic scope" value="Bacteria"/>
</dbReference>
<dbReference type="OrthoDB" id="5515339at2"/>
<gene>
    <name evidence="1" type="ORF">RRU01S_38_00020</name>
</gene>
<evidence type="ECO:0000313" key="2">
    <source>
        <dbReference type="Proteomes" id="UP000028701"/>
    </source>
</evidence>
<reference evidence="1 2" key="1">
    <citation type="submission" date="2014-08" db="EMBL/GenBank/DDBJ databases">
        <title>Whole genome shotgun sequence of Rhizobium rubi NBRC 13261.</title>
        <authorList>
            <person name="Katano-Makiyama Y."/>
            <person name="Hosoyama A."/>
            <person name="Hashimoto M."/>
            <person name="Hosoyama Y."/>
            <person name="Noguchi M."/>
            <person name="Tsuchikane K."/>
            <person name="Uohara A."/>
            <person name="Ohji S."/>
            <person name="Ichikawa N."/>
            <person name="Kimura A."/>
            <person name="Yamazoe A."/>
            <person name="Fujita N."/>
        </authorList>
    </citation>
    <scope>NUCLEOTIDE SEQUENCE [LARGE SCALE GENOMIC DNA]</scope>
    <source>
        <strain evidence="1 2">NBRC 13261</strain>
    </source>
</reference>
<protein>
    <submittedName>
        <fullName evidence="1">Uncharacterized protein</fullName>
    </submittedName>
</protein>
<comment type="caution">
    <text evidence="1">The sequence shown here is derived from an EMBL/GenBank/DDBJ whole genome shotgun (WGS) entry which is preliminary data.</text>
</comment>
<proteinExistence type="predicted"/>
<evidence type="ECO:0000313" key="1">
    <source>
        <dbReference type="EMBL" id="GAK73398.1"/>
    </source>
</evidence>
<accession>A0A081D3A2</accession>
<dbReference type="EMBL" id="BBJU01000038">
    <property type="protein sequence ID" value="GAK73398.1"/>
    <property type="molecule type" value="Genomic_DNA"/>
</dbReference>
<dbReference type="AlphaFoldDB" id="A0A081D3A2"/>
<sequence>MRQLLDTVWQRRGASWVWDEEARNQICAASEVWSLRQFLRAVGNWPDDLPSNGGNTLVVAGLDGSLDLLIPADAEAWLGDTIKPAILSFQDEYEGDAALAFWLPGGHNRIKTQAATDEVTWLCHAPHGHQIDLGRVLWGQANEYPQEILLRDGGKPAGLFHLRIT</sequence>
<dbReference type="RefSeq" id="WP_045232810.1">
    <property type="nucleotide sequence ID" value="NZ_BBJU01000038.1"/>
</dbReference>
<name>A0A081D3A2_9HYPH</name>
<dbReference type="Proteomes" id="UP000028701">
    <property type="component" value="Unassembled WGS sequence"/>
</dbReference>